<dbReference type="Gene3D" id="2.40.50.1020">
    <property type="entry name" value="LytTr DNA-binding domain"/>
    <property type="match status" value="1"/>
</dbReference>
<dbReference type="Proteomes" id="UP000323161">
    <property type="component" value="Unassembled WGS sequence"/>
</dbReference>
<keyword evidence="2" id="KW-0597">Phosphoprotein</keyword>
<evidence type="ECO:0000313" key="6">
    <source>
        <dbReference type="Proteomes" id="UP000323161"/>
    </source>
</evidence>
<sequence>MINTPDRNQSILIADDEPLARDRLRRLVEALPGYRVCGEASDGNTALQRVAELEPDILLLDIRMPDMDGMEAAARLARLANPPALIFCTAYDHYAIQAFDVHAVAYLLKPVRKEALANALARAGRVNRVQLQALTSQSQQNDDQIAVKTHRGTELIDLTDIVYCEADQKYVTLHHTHGDTVCDYTLKELENAYPHHLLRIHRHTLVGVRFIQALHRSPEGHSDILLRQDLGTLQVSRRHVSTVRQWLQDQQPG</sequence>
<evidence type="ECO:0000256" key="2">
    <source>
        <dbReference type="PROSITE-ProRule" id="PRU00169"/>
    </source>
</evidence>
<organism evidence="5 6">
    <name type="scientific">Marinobacter salinexigens</name>
    <dbReference type="NCBI Taxonomy" id="2919747"/>
    <lineage>
        <taxon>Bacteria</taxon>
        <taxon>Pseudomonadati</taxon>
        <taxon>Pseudomonadota</taxon>
        <taxon>Gammaproteobacteria</taxon>
        <taxon>Pseudomonadales</taxon>
        <taxon>Marinobacteraceae</taxon>
        <taxon>Marinobacter</taxon>
    </lineage>
</organism>
<dbReference type="PANTHER" id="PTHR37299:SF1">
    <property type="entry name" value="STAGE 0 SPORULATION PROTEIN A HOMOLOG"/>
    <property type="match status" value="1"/>
</dbReference>
<dbReference type="PANTHER" id="PTHR37299">
    <property type="entry name" value="TRANSCRIPTIONAL REGULATOR-RELATED"/>
    <property type="match status" value="1"/>
</dbReference>
<gene>
    <name evidence="5" type="ORF">FWJ25_14460</name>
</gene>
<evidence type="ECO:0000259" key="3">
    <source>
        <dbReference type="PROSITE" id="PS50110"/>
    </source>
</evidence>
<dbReference type="AlphaFoldDB" id="A0A5B0VCF4"/>
<dbReference type="SMART" id="SM00448">
    <property type="entry name" value="REC"/>
    <property type="match status" value="1"/>
</dbReference>
<dbReference type="Pfam" id="PF00072">
    <property type="entry name" value="Response_reg"/>
    <property type="match status" value="1"/>
</dbReference>
<dbReference type="SMART" id="SM00850">
    <property type="entry name" value="LytTR"/>
    <property type="match status" value="1"/>
</dbReference>
<feature type="domain" description="Response regulatory" evidence="3">
    <location>
        <begin position="10"/>
        <end position="124"/>
    </location>
</feature>
<keyword evidence="1" id="KW-0902">Two-component regulatory system</keyword>
<dbReference type="Pfam" id="PF04397">
    <property type="entry name" value="LytTR"/>
    <property type="match status" value="1"/>
</dbReference>
<dbReference type="PROSITE" id="PS50110">
    <property type="entry name" value="RESPONSE_REGULATORY"/>
    <property type="match status" value="1"/>
</dbReference>
<keyword evidence="6" id="KW-1185">Reference proteome</keyword>
<evidence type="ECO:0000256" key="1">
    <source>
        <dbReference type="ARBA" id="ARBA00023012"/>
    </source>
</evidence>
<dbReference type="RefSeq" id="WP_149600967.1">
    <property type="nucleotide sequence ID" value="NZ_VTUU01000007.1"/>
</dbReference>
<dbReference type="InterPro" id="IPR001789">
    <property type="entry name" value="Sig_transdc_resp-reg_receiver"/>
</dbReference>
<dbReference type="InterPro" id="IPR046947">
    <property type="entry name" value="LytR-like"/>
</dbReference>
<comment type="caution">
    <text evidence="5">The sequence shown here is derived from an EMBL/GenBank/DDBJ whole genome shotgun (WGS) entry which is preliminary data.</text>
</comment>
<name>A0A5B0VCF4_9GAMM</name>
<dbReference type="Gene3D" id="3.40.50.2300">
    <property type="match status" value="1"/>
</dbReference>
<reference evidence="5 6" key="1">
    <citation type="submission" date="2019-08" db="EMBL/GenBank/DDBJ databases">
        <title>Marinobacter ZYF650 sp. nov., a marine bacterium isolated from seawater of the Mariana trench.</title>
        <authorList>
            <person name="Ahmad W."/>
        </authorList>
    </citation>
    <scope>NUCLEOTIDE SEQUENCE [LARGE SCALE GENOMIC DNA]</scope>
    <source>
        <strain evidence="5 6">ZYF650</strain>
    </source>
</reference>
<dbReference type="GO" id="GO:0000156">
    <property type="term" value="F:phosphorelay response regulator activity"/>
    <property type="evidence" value="ECO:0007669"/>
    <property type="project" value="InterPro"/>
</dbReference>
<evidence type="ECO:0000313" key="5">
    <source>
        <dbReference type="EMBL" id="KAA1172386.1"/>
    </source>
</evidence>
<dbReference type="InterPro" id="IPR007492">
    <property type="entry name" value="LytTR_DNA-bd_dom"/>
</dbReference>
<feature type="modified residue" description="4-aspartylphosphate" evidence="2">
    <location>
        <position position="61"/>
    </location>
</feature>
<protein>
    <submittedName>
        <fullName evidence="5">Response regulator transcription factor</fullName>
    </submittedName>
</protein>
<dbReference type="SUPFAM" id="SSF52172">
    <property type="entry name" value="CheY-like"/>
    <property type="match status" value="1"/>
</dbReference>
<proteinExistence type="predicted"/>
<dbReference type="GO" id="GO:0003677">
    <property type="term" value="F:DNA binding"/>
    <property type="evidence" value="ECO:0007669"/>
    <property type="project" value="InterPro"/>
</dbReference>
<evidence type="ECO:0000259" key="4">
    <source>
        <dbReference type="PROSITE" id="PS50930"/>
    </source>
</evidence>
<accession>A0A5B0VCF4</accession>
<feature type="domain" description="HTH LytTR-type" evidence="4">
    <location>
        <begin position="145"/>
        <end position="249"/>
    </location>
</feature>
<dbReference type="EMBL" id="VTUU01000007">
    <property type="protein sequence ID" value="KAA1172386.1"/>
    <property type="molecule type" value="Genomic_DNA"/>
</dbReference>
<dbReference type="InterPro" id="IPR011006">
    <property type="entry name" value="CheY-like_superfamily"/>
</dbReference>
<dbReference type="PROSITE" id="PS50930">
    <property type="entry name" value="HTH_LYTTR"/>
    <property type="match status" value="1"/>
</dbReference>